<sequence>MSDRSRTTPPVAEAQLAEEPSKVATWGLLSAYGSYQSYYETTMLPDTPTDKIAWIGTIQGVLLIMGGIITGPIYDRGHVRELLVAGTLLTVLGVMMLSLATEYYQIMLAQGWCVGIGSGILYTPSIATVAATFGPRHRALAVSLATSGTAVGGILYPVIFVRLLPSLGFAWTTRVLGFVTLAGLLVALPIILPSATKARSTAAVAGKARMLFDLTALKEPIFSVFCFALFFMWVAYWVPFFLIPTFAEFALGASGPWAFHLLVITNAATLPGRLFAVFIIQRIGVSGGMLACAAASALVLYAWLAVHSMAGFEAWIVMLGVVMAPLAVFFPAIIPQMCPSREVIGARMGIGSAAAALGVILGAPLGSALVDLEKAEFWRMEVFIGTCMAVGAVLMTYVWWQLRRQLPK</sequence>
<dbReference type="InterPro" id="IPR036259">
    <property type="entry name" value="MFS_trans_sf"/>
</dbReference>
<dbReference type="PANTHER" id="PTHR11360">
    <property type="entry name" value="MONOCARBOXYLATE TRANSPORTER"/>
    <property type="match status" value="1"/>
</dbReference>
<dbReference type="Proteomes" id="UP001244011">
    <property type="component" value="Unassembled WGS sequence"/>
</dbReference>
<dbReference type="PROSITE" id="PS50850">
    <property type="entry name" value="MFS"/>
    <property type="match status" value="1"/>
</dbReference>
<dbReference type="GO" id="GO:0016020">
    <property type="term" value="C:membrane"/>
    <property type="evidence" value="ECO:0007669"/>
    <property type="project" value="UniProtKB-SubCell"/>
</dbReference>
<accession>A0AAJ0C340</accession>
<dbReference type="GO" id="GO:0022857">
    <property type="term" value="F:transmembrane transporter activity"/>
    <property type="evidence" value="ECO:0007669"/>
    <property type="project" value="InterPro"/>
</dbReference>
<dbReference type="PANTHER" id="PTHR11360:SF252">
    <property type="entry name" value="MAJOR FACILITATOR SUPERFAMILY (MFS) PROFILE DOMAIN-CONTAINING PROTEIN-RELATED"/>
    <property type="match status" value="1"/>
</dbReference>
<feature type="transmembrane region" description="Helical" evidence="3">
    <location>
        <begin position="382"/>
        <end position="400"/>
    </location>
</feature>
<feature type="transmembrane region" description="Helical" evidence="3">
    <location>
        <begin position="312"/>
        <end position="334"/>
    </location>
</feature>
<evidence type="ECO:0000256" key="3">
    <source>
        <dbReference type="SAM" id="Phobius"/>
    </source>
</evidence>
<dbReference type="InterPro" id="IPR020846">
    <property type="entry name" value="MFS_dom"/>
</dbReference>
<organism evidence="5 6">
    <name type="scientific">Phialemonium atrogriseum</name>
    <dbReference type="NCBI Taxonomy" id="1093897"/>
    <lineage>
        <taxon>Eukaryota</taxon>
        <taxon>Fungi</taxon>
        <taxon>Dikarya</taxon>
        <taxon>Ascomycota</taxon>
        <taxon>Pezizomycotina</taxon>
        <taxon>Sordariomycetes</taxon>
        <taxon>Sordariomycetidae</taxon>
        <taxon>Cephalothecales</taxon>
        <taxon>Cephalothecaceae</taxon>
        <taxon>Phialemonium</taxon>
    </lineage>
</organism>
<proteinExistence type="inferred from homology"/>
<feature type="transmembrane region" description="Helical" evidence="3">
    <location>
        <begin position="106"/>
        <end position="127"/>
    </location>
</feature>
<dbReference type="RefSeq" id="XP_060282944.1">
    <property type="nucleotide sequence ID" value="XM_060426095.1"/>
</dbReference>
<dbReference type="Gene3D" id="1.20.1250.20">
    <property type="entry name" value="MFS general substrate transporter like domains"/>
    <property type="match status" value="2"/>
</dbReference>
<evidence type="ECO:0000256" key="2">
    <source>
        <dbReference type="ARBA" id="ARBA00006727"/>
    </source>
</evidence>
<evidence type="ECO:0000313" key="6">
    <source>
        <dbReference type="Proteomes" id="UP001244011"/>
    </source>
</evidence>
<feature type="transmembrane region" description="Helical" evidence="3">
    <location>
        <begin position="139"/>
        <end position="163"/>
    </location>
</feature>
<feature type="transmembrane region" description="Helical" evidence="3">
    <location>
        <begin position="346"/>
        <end position="370"/>
    </location>
</feature>
<keyword evidence="3" id="KW-0812">Transmembrane</keyword>
<keyword evidence="3" id="KW-0472">Membrane</keyword>
<dbReference type="SUPFAM" id="SSF103473">
    <property type="entry name" value="MFS general substrate transporter"/>
    <property type="match status" value="1"/>
</dbReference>
<feature type="transmembrane region" description="Helical" evidence="3">
    <location>
        <begin position="216"/>
        <end position="237"/>
    </location>
</feature>
<dbReference type="EMBL" id="MU839010">
    <property type="protein sequence ID" value="KAK1766731.1"/>
    <property type="molecule type" value="Genomic_DNA"/>
</dbReference>
<keyword evidence="6" id="KW-1185">Reference proteome</keyword>
<comment type="similarity">
    <text evidence="2">Belongs to the major facilitator superfamily. Monocarboxylate porter (TC 2.A.1.13) family.</text>
</comment>
<dbReference type="Pfam" id="PF07690">
    <property type="entry name" value="MFS_1"/>
    <property type="match status" value="1"/>
</dbReference>
<evidence type="ECO:0000259" key="4">
    <source>
        <dbReference type="PROSITE" id="PS50850"/>
    </source>
</evidence>
<reference evidence="5" key="1">
    <citation type="submission" date="2023-06" db="EMBL/GenBank/DDBJ databases">
        <title>Genome-scale phylogeny and comparative genomics of the fungal order Sordariales.</title>
        <authorList>
            <consortium name="Lawrence Berkeley National Laboratory"/>
            <person name="Hensen N."/>
            <person name="Bonometti L."/>
            <person name="Westerberg I."/>
            <person name="Brannstrom I.O."/>
            <person name="Guillou S."/>
            <person name="Cros-Aarteil S."/>
            <person name="Calhoun S."/>
            <person name="Haridas S."/>
            <person name="Kuo A."/>
            <person name="Mondo S."/>
            <person name="Pangilinan J."/>
            <person name="Riley R."/>
            <person name="Labutti K."/>
            <person name="Andreopoulos B."/>
            <person name="Lipzen A."/>
            <person name="Chen C."/>
            <person name="Yanf M."/>
            <person name="Daum C."/>
            <person name="Ng V."/>
            <person name="Clum A."/>
            <person name="Steindorff A."/>
            <person name="Ohm R."/>
            <person name="Martin F."/>
            <person name="Silar P."/>
            <person name="Natvig D."/>
            <person name="Lalanne C."/>
            <person name="Gautier V."/>
            <person name="Ament-Velasquez S.L."/>
            <person name="Kruys A."/>
            <person name="Hutchinson M.I."/>
            <person name="Powell A.J."/>
            <person name="Barry K."/>
            <person name="Miller A.N."/>
            <person name="Grigoriev I.V."/>
            <person name="Debuchy R."/>
            <person name="Gladieux P."/>
            <person name="Thoren M.H."/>
            <person name="Johannesson H."/>
        </authorList>
    </citation>
    <scope>NUCLEOTIDE SEQUENCE</scope>
    <source>
        <strain evidence="5">8032-3</strain>
    </source>
</reference>
<keyword evidence="3" id="KW-1133">Transmembrane helix</keyword>
<dbReference type="GeneID" id="85309282"/>
<evidence type="ECO:0000256" key="1">
    <source>
        <dbReference type="ARBA" id="ARBA00004141"/>
    </source>
</evidence>
<comment type="subcellular location">
    <subcellularLocation>
        <location evidence="1">Membrane</location>
        <topology evidence="1">Multi-pass membrane protein</topology>
    </subcellularLocation>
</comment>
<protein>
    <submittedName>
        <fullName evidence="5">MFS general substrate transporter</fullName>
    </submittedName>
</protein>
<dbReference type="AlphaFoldDB" id="A0AAJ0C340"/>
<dbReference type="InterPro" id="IPR050327">
    <property type="entry name" value="Proton-linked_MCT"/>
</dbReference>
<comment type="caution">
    <text evidence="5">The sequence shown here is derived from an EMBL/GenBank/DDBJ whole genome shotgun (WGS) entry which is preliminary data.</text>
</comment>
<feature type="transmembrane region" description="Helical" evidence="3">
    <location>
        <begin position="287"/>
        <end position="306"/>
    </location>
</feature>
<feature type="transmembrane region" description="Helical" evidence="3">
    <location>
        <begin position="82"/>
        <end position="100"/>
    </location>
</feature>
<evidence type="ECO:0000313" key="5">
    <source>
        <dbReference type="EMBL" id="KAK1766731.1"/>
    </source>
</evidence>
<feature type="transmembrane region" description="Helical" evidence="3">
    <location>
        <begin position="175"/>
        <end position="195"/>
    </location>
</feature>
<name>A0AAJ0C340_9PEZI</name>
<gene>
    <name evidence="5" type="ORF">QBC33DRAFT_515490</name>
</gene>
<feature type="transmembrane region" description="Helical" evidence="3">
    <location>
        <begin position="52"/>
        <end position="70"/>
    </location>
</feature>
<feature type="transmembrane region" description="Helical" evidence="3">
    <location>
        <begin position="257"/>
        <end position="280"/>
    </location>
</feature>
<dbReference type="InterPro" id="IPR011701">
    <property type="entry name" value="MFS"/>
</dbReference>
<feature type="domain" description="Major facilitator superfamily (MFS) profile" evidence="4">
    <location>
        <begin position="1"/>
        <end position="403"/>
    </location>
</feature>